<dbReference type="GO" id="GO:0005730">
    <property type="term" value="C:nucleolus"/>
    <property type="evidence" value="ECO:0007669"/>
    <property type="project" value="TreeGrafter"/>
</dbReference>
<evidence type="ECO:0000256" key="1">
    <source>
        <dbReference type="ARBA" id="ARBA00004123"/>
    </source>
</evidence>
<dbReference type="Gene3D" id="2.130.10.10">
    <property type="entry name" value="YVTN repeat-like/Quinoprotein amine dehydrogenase"/>
    <property type="match status" value="1"/>
</dbReference>
<feature type="compositionally biased region" description="Basic and acidic residues" evidence="3">
    <location>
        <begin position="830"/>
        <end position="849"/>
    </location>
</feature>
<evidence type="ECO:0000313" key="4">
    <source>
        <dbReference type="EMBL" id="CCC91235.1"/>
    </source>
</evidence>
<dbReference type="PANTHER" id="PTHR44267">
    <property type="entry name" value="WD REPEAT-CONTAINING PROTEIN 43"/>
    <property type="match status" value="1"/>
</dbReference>
<feature type="compositionally biased region" description="Acidic residues" evidence="3">
    <location>
        <begin position="770"/>
        <end position="790"/>
    </location>
</feature>
<feature type="compositionally biased region" description="Basic and acidic residues" evidence="3">
    <location>
        <begin position="750"/>
        <end position="759"/>
    </location>
</feature>
<dbReference type="SUPFAM" id="SSF50978">
    <property type="entry name" value="WD40 repeat-like"/>
    <property type="match status" value="1"/>
</dbReference>
<dbReference type="InterPro" id="IPR036322">
    <property type="entry name" value="WD40_repeat_dom_sf"/>
</dbReference>
<feature type="compositionally biased region" description="Acidic residues" evidence="3">
    <location>
        <begin position="871"/>
        <end position="894"/>
    </location>
</feature>
<evidence type="ECO:0000256" key="3">
    <source>
        <dbReference type="SAM" id="MobiDB-lite"/>
    </source>
</evidence>
<reference evidence="4" key="1">
    <citation type="journal article" date="2012" name="Proc. Natl. Acad. Sci. U.S.A.">
        <title>Antigenic diversity is generated by distinct evolutionary mechanisms in African trypanosome species.</title>
        <authorList>
            <person name="Jackson A.P."/>
            <person name="Berry A."/>
            <person name="Aslett M."/>
            <person name="Allison H.C."/>
            <person name="Burton P."/>
            <person name="Vavrova-Anderson J."/>
            <person name="Brown R."/>
            <person name="Browne H."/>
            <person name="Corton N."/>
            <person name="Hauser H."/>
            <person name="Gamble J."/>
            <person name="Gilderthorp R."/>
            <person name="Marcello L."/>
            <person name="McQuillan J."/>
            <person name="Otto T.D."/>
            <person name="Quail M.A."/>
            <person name="Sanders M.J."/>
            <person name="van Tonder A."/>
            <person name="Ginger M.L."/>
            <person name="Field M.C."/>
            <person name="Barry J.D."/>
            <person name="Hertz-Fowler C."/>
            <person name="Berriman M."/>
        </authorList>
    </citation>
    <scope>NUCLEOTIDE SEQUENCE</scope>
    <source>
        <strain evidence="4">IL3000</strain>
    </source>
</reference>
<name>G0UPC4_TRYCI</name>
<dbReference type="GO" id="GO:0000462">
    <property type="term" value="P:maturation of SSU-rRNA from tricistronic rRNA transcript (SSU-rRNA, 5.8S rRNA, LSU-rRNA)"/>
    <property type="evidence" value="ECO:0007669"/>
    <property type="project" value="TreeGrafter"/>
</dbReference>
<dbReference type="VEuPathDB" id="TriTrypDB:TcIL3000_7_340"/>
<dbReference type="InterPro" id="IPR052414">
    <property type="entry name" value="U3_snoRNA-assoc_WDR"/>
</dbReference>
<gene>
    <name evidence="4" type="ORF">TCIL3000_7_340</name>
</gene>
<feature type="region of interest" description="Disordered" evidence="3">
    <location>
        <begin position="302"/>
        <end position="321"/>
    </location>
</feature>
<keyword evidence="2" id="KW-0539">Nucleus</keyword>
<feature type="compositionally biased region" description="Basic and acidic residues" evidence="3">
    <location>
        <begin position="943"/>
        <end position="959"/>
    </location>
</feature>
<protein>
    <submittedName>
        <fullName evidence="4">Uncharacterized protein</fullName>
    </submittedName>
</protein>
<feature type="compositionally biased region" description="Acidic residues" evidence="3">
    <location>
        <begin position="805"/>
        <end position="829"/>
    </location>
</feature>
<evidence type="ECO:0000256" key="2">
    <source>
        <dbReference type="ARBA" id="ARBA00023242"/>
    </source>
</evidence>
<dbReference type="AlphaFoldDB" id="G0UPC4"/>
<organism evidence="4">
    <name type="scientific">Trypanosoma congolense (strain IL3000)</name>
    <dbReference type="NCBI Taxonomy" id="1068625"/>
    <lineage>
        <taxon>Eukaryota</taxon>
        <taxon>Discoba</taxon>
        <taxon>Euglenozoa</taxon>
        <taxon>Kinetoplastea</taxon>
        <taxon>Metakinetoplastina</taxon>
        <taxon>Trypanosomatida</taxon>
        <taxon>Trypanosomatidae</taxon>
        <taxon>Trypanosoma</taxon>
        <taxon>Nannomonas</taxon>
    </lineage>
</organism>
<comment type="subcellular location">
    <subcellularLocation>
        <location evidence="1">Nucleus</location>
    </subcellularLocation>
</comment>
<accession>G0UPC4</accession>
<dbReference type="InterPro" id="IPR015943">
    <property type="entry name" value="WD40/YVTN_repeat-like_dom_sf"/>
</dbReference>
<feature type="compositionally biased region" description="Acidic residues" evidence="3">
    <location>
        <begin position="907"/>
        <end position="927"/>
    </location>
</feature>
<dbReference type="PANTHER" id="PTHR44267:SF1">
    <property type="entry name" value="WD REPEAT-CONTAINING PROTEIN 43"/>
    <property type="match status" value="1"/>
</dbReference>
<dbReference type="EMBL" id="HE575320">
    <property type="protein sequence ID" value="CCC91235.1"/>
    <property type="molecule type" value="Genomic_DNA"/>
</dbReference>
<proteinExistence type="predicted"/>
<sequence length="959" mass="105013">MTERSLLIRCAQADRYFAVGMDFPSARVFDIVTGDLVAVVDVPARNRASLAVVSLTSLSLGSVDAGTKQKQRGNMRKCKDHVADDVPRAIFVAAGLSNGTLLLHNVVKDEFVGHICVSDTQRAIISMAFSSQYLFCVTADRLLHVIDCVRGERTVSGLRVQQDPGAIAVTQDIDPAAGAADSYVAESSFRIFVSGPTNAVYGLRIHNTPTGNDENNSKNASGTSLERLVTFASHASRTDIAWMGGTSKQPIVVTSSAQEGVVRVWDARPSVDGHTIASRCRRSLVCGQRIVDICVREPMNFSESSSNVPDTAEGNKGRKGAGRKINEDDALVVVTTFTGSVLVWALGYSVLTSIAEPLPRPPTFQLVSQDDSARLLFAALLHPSGTADNSFSQWGISLLLLRGRFATPQFDVIDLCDAASKAVKVKEKSAGRARATWYVGGGHIPVFFVPSDTQLKSGDVATSHTDLETVDNAWATHGHQQHRRLVLAARAMKATTEGFVSPVTYHASSVADLPTKRLTLEQRLKQLQIHAAKSVAVEQHEEQLQQQNVLGLATIPLYQALHANDTSAVMELLTVASRTNSNMRATIMALQLPYCLQLLQILSQRVRGASPCSPLFQWVDAIIRYRGMEMYCAQKEFQQKEPSSGTRSASVCNELNQASPPKDFVAPLLHQYSKMTALYDQIASMYGRLSIFKSVYPSERDAFADSHDGITFPVIFEERRNLDETPNIYRIGRKRDVLLSKRVKNGGRKKAAEKLEKAMSGKKKRKAFVEADDEGNVGGQEDDEDLDFETLDQMVLSDGNGSNEDVNDNANGEDDAADEGEEGREEDDQRDAKRARREEHVKMVAESERGSSYGAESQRSGEEDFSSGSDDVLDSSVEEGDSDDEDNDDSDGSDGTESSELQNDDTSSNDDDDLDEEHDVDEEMAEALDERMNGQDSSNGSDSDDRQEMRRYKRAKPDH</sequence>
<feature type="region of interest" description="Disordered" evidence="3">
    <location>
        <begin position="748"/>
        <end position="959"/>
    </location>
</feature>
<feature type="compositionally biased region" description="Low complexity" evidence="3">
    <location>
        <begin position="895"/>
        <end position="906"/>
    </location>
</feature>